<proteinExistence type="predicted"/>
<dbReference type="PRINTS" id="PR00385">
    <property type="entry name" value="P450"/>
</dbReference>
<dbReference type="GO" id="GO:0020037">
    <property type="term" value="F:heme binding"/>
    <property type="evidence" value="ECO:0007669"/>
    <property type="project" value="InterPro"/>
</dbReference>
<keyword evidence="2" id="KW-0812">Transmembrane</keyword>
<keyword evidence="1" id="KW-0408">Iron</keyword>
<dbReference type="InterPro" id="IPR036396">
    <property type="entry name" value="Cyt_P450_sf"/>
</dbReference>
<dbReference type="InterPro" id="IPR002401">
    <property type="entry name" value="Cyt_P450_E_grp-I"/>
</dbReference>
<dbReference type="InterPro" id="IPR001128">
    <property type="entry name" value="Cyt_P450"/>
</dbReference>
<keyword evidence="1" id="KW-0349">Heme</keyword>
<feature type="transmembrane region" description="Helical" evidence="2">
    <location>
        <begin position="12"/>
        <end position="33"/>
    </location>
</feature>
<dbReference type="PRINTS" id="PR00463">
    <property type="entry name" value="EP450I"/>
</dbReference>
<dbReference type="InterPro" id="IPR050121">
    <property type="entry name" value="Cytochrome_P450_monoxygenase"/>
</dbReference>
<keyword evidence="1" id="KW-0479">Metal-binding</keyword>
<keyword evidence="2" id="KW-0472">Membrane</keyword>
<dbReference type="GO" id="GO:0016705">
    <property type="term" value="F:oxidoreductase activity, acting on paired donors, with incorporation or reduction of molecular oxygen"/>
    <property type="evidence" value="ECO:0007669"/>
    <property type="project" value="InterPro"/>
</dbReference>
<dbReference type="Proteomes" id="UP000799444">
    <property type="component" value="Unassembled WGS sequence"/>
</dbReference>
<dbReference type="SUPFAM" id="SSF48264">
    <property type="entry name" value="Cytochrome P450"/>
    <property type="match status" value="1"/>
</dbReference>
<evidence type="ECO:0000256" key="1">
    <source>
        <dbReference type="PIRSR" id="PIRSR602401-1"/>
    </source>
</evidence>
<organism evidence="3 4">
    <name type="scientific">Polyplosphaeria fusca</name>
    <dbReference type="NCBI Taxonomy" id="682080"/>
    <lineage>
        <taxon>Eukaryota</taxon>
        <taxon>Fungi</taxon>
        <taxon>Dikarya</taxon>
        <taxon>Ascomycota</taxon>
        <taxon>Pezizomycotina</taxon>
        <taxon>Dothideomycetes</taxon>
        <taxon>Pleosporomycetidae</taxon>
        <taxon>Pleosporales</taxon>
        <taxon>Tetraplosphaeriaceae</taxon>
        <taxon>Polyplosphaeria</taxon>
    </lineage>
</organism>
<dbReference type="OrthoDB" id="1470350at2759"/>
<dbReference type="AlphaFoldDB" id="A0A9P4UZH7"/>
<protein>
    <submittedName>
        <fullName evidence="3">Cytochrome P450</fullName>
    </submittedName>
</protein>
<sequence length="458" mass="52065">MLSIFGDLFQYASFAIFILVVCFALRVVYNIFLHPLAVYPGPRLWSCTGHLHHDLHQLHQQYGPVAWSDIYSSPHGKPKLEKNKRWGLGDLYYASIASPIESVHRRNRRALMGAFTERAVQDQTLIAAEYIALMVMKGRDKIAADNGAIVVDLVDWLNFLYFDISGHLSFGESFHSVANEKAPPWVEISCSFGKGSLAIPKHIAEKAEFHKELARVRFQQRLNAMDAGEQYDYLAYLQKYNEEKGVAIPPHELQKNMMMLIFAGPETTGTAFAAIFSQLVRHPSMLTKLQEEVRNTFIEESALNTAAVRKLKYLTAVIQEGLRLAPPTSIGNPRVIPRGGAMLCGRFVPGGTFVSMCHYPTYRSPFNFSRSDDFIPERFLKGVEGDDLSAFEPSSTGRHSCMGKRLAWAEMRLIPARVLFAFDIRPVKGYEYREFGEQKTYMFWDKETLMIEILRRTT</sequence>
<dbReference type="GO" id="GO:0005506">
    <property type="term" value="F:iron ion binding"/>
    <property type="evidence" value="ECO:0007669"/>
    <property type="project" value="InterPro"/>
</dbReference>
<keyword evidence="2" id="KW-1133">Transmembrane helix</keyword>
<evidence type="ECO:0000313" key="3">
    <source>
        <dbReference type="EMBL" id="KAF2731008.1"/>
    </source>
</evidence>
<name>A0A9P4UZH7_9PLEO</name>
<feature type="binding site" description="axial binding residue" evidence="1">
    <location>
        <position position="401"/>
    </location>
    <ligand>
        <name>heme</name>
        <dbReference type="ChEBI" id="CHEBI:30413"/>
    </ligand>
    <ligandPart>
        <name>Fe</name>
        <dbReference type="ChEBI" id="CHEBI:18248"/>
    </ligandPart>
</feature>
<dbReference type="GO" id="GO:0004497">
    <property type="term" value="F:monooxygenase activity"/>
    <property type="evidence" value="ECO:0007669"/>
    <property type="project" value="InterPro"/>
</dbReference>
<dbReference type="Pfam" id="PF00067">
    <property type="entry name" value="p450"/>
    <property type="match status" value="1"/>
</dbReference>
<gene>
    <name evidence="3" type="ORF">EJ04DRAFT_536877</name>
</gene>
<dbReference type="PANTHER" id="PTHR24305">
    <property type="entry name" value="CYTOCHROME P450"/>
    <property type="match status" value="1"/>
</dbReference>
<dbReference type="Gene3D" id="1.10.630.10">
    <property type="entry name" value="Cytochrome P450"/>
    <property type="match status" value="1"/>
</dbReference>
<dbReference type="EMBL" id="ML996204">
    <property type="protein sequence ID" value="KAF2731008.1"/>
    <property type="molecule type" value="Genomic_DNA"/>
</dbReference>
<comment type="cofactor">
    <cofactor evidence="1">
        <name>heme</name>
        <dbReference type="ChEBI" id="CHEBI:30413"/>
    </cofactor>
</comment>
<evidence type="ECO:0000313" key="4">
    <source>
        <dbReference type="Proteomes" id="UP000799444"/>
    </source>
</evidence>
<comment type="caution">
    <text evidence="3">The sequence shown here is derived from an EMBL/GenBank/DDBJ whole genome shotgun (WGS) entry which is preliminary data.</text>
</comment>
<keyword evidence="4" id="KW-1185">Reference proteome</keyword>
<reference evidence="3" key="1">
    <citation type="journal article" date="2020" name="Stud. Mycol.">
        <title>101 Dothideomycetes genomes: a test case for predicting lifestyles and emergence of pathogens.</title>
        <authorList>
            <person name="Haridas S."/>
            <person name="Albert R."/>
            <person name="Binder M."/>
            <person name="Bloem J."/>
            <person name="Labutti K."/>
            <person name="Salamov A."/>
            <person name="Andreopoulos B."/>
            <person name="Baker S."/>
            <person name="Barry K."/>
            <person name="Bills G."/>
            <person name="Bluhm B."/>
            <person name="Cannon C."/>
            <person name="Castanera R."/>
            <person name="Culley D."/>
            <person name="Daum C."/>
            <person name="Ezra D."/>
            <person name="Gonzalez J."/>
            <person name="Henrissat B."/>
            <person name="Kuo A."/>
            <person name="Liang C."/>
            <person name="Lipzen A."/>
            <person name="Lutzoni F."/>
            <person name="Magnuson J."/>
            <person name="Mondo S."/>
            <person name="Nolan M."/>
            <person name="Ohm R."/>
            <person name="Pangilinan J."/>
            <person name="Park H.-J."/>
            <person name="Ramirez L."/>
            <person name="Alfaro M."/>
            <person name="Sun H."/>
            <person name="Tritt A."/>
            <person name="Yoshinaga Y."/>
            <person name="Zwiers L.-H."/>
            <person name="Turgeon B."/>
            <person name="Goodwin S."/>
            <person name="Spatafora J."/>
            <person name="Crous P."/>
            <person name="Grigoriev I."/>
        </authorList>
    </citation>
    <scope>NUCLEOTIDE SEQUENCE</scope>
    <source>
        <strain evidence="3">CBS 125425</strain>
    </source>
</reference>
<accession>A0A9P4UZH7</accession>
<dbReference type="PANTHER" id="PTHR24305:SF199">
    <property type="entry name" value="P450, PUTATIVE (EUROFUNG)-RELATED"/>
    <property type="match status" value="1"/>
</dbReference>
<evidence type="ECO:0000256" key="2">
    <source>
        <dbReference type="SAM" id="Phobius"/>
    </source>
</evidence>